<organism evidence="2 3">
    <name type="scientific">Sporichthya brevicatena</name>
    <dbReference type="NCBI Taxonomy" id="171442"/>
    <lineage>
        <taxon>Bacteria</taxon>
        <taxon>Bacillati</taxon>
        <taxon>Actinomycetota</taxon>
        <taxon>Actinomycetes</taxon>
        <taxon>Sporichthyales</taxon>
        <taxon>Sporichthyaceae</taxon>
        <taxon>Sporichthya</taxon>
    </lineage>
</organism>
<gene>
    <name evidence="2" type="ORF">GCM10009547_43580</name>
</gene>
<keyword evidence="3" id="KW-1185">Reference proteome</keyword>
<evidence type="ECO:0000313" key="3">
    <source>
        <dbReference type="Proteomes" id="UP001500957"/>
    </source>
</evidence>
<evidence type="ECO:0000256" key="1">
    <source>
        <dbReference type="SAM" id="MobiDB-lite"/>
    </source>
</evidence>
<dbReference type="EMBL" id="BAAAHE010000047">
    <property type="protein sequence ID" value="GAA0634769.1"/>
    <property type="molecule type" value="Genomic_DNA"/>
</dbReference>
<evidence type="ECO:0000313" key="2">
    <source>
        <dbReference type="EMBL" id="GAA0634769.1"/>
    </source>
</evidence>
<accession>A0ABP3SDU9</accession>
<feature type="region of interest" description="Disordered" evidence="1">
    <location>
        <begin position="73"/>
        <end position="111"/>
    </location>
</feature>
<dbReference type="Proteomes" id="UP001500957">
    <property type="component" value="Unassembled WGS sequence"/>
</dbReference>
<feature type="compositionally biased region" description="Polar residues" evidence="1">
    <location>
        <begin position="88"/>
        <end position="97"/>
    </location>
</feature>
<dbReference type="RefSeq" id="WP_344608767.1">
    <property type="nucleotide sequence ID" value="NZ_BAAAHE010000047.1"/>
</dbReference>
<protein>
    <submittedName>
        <fullName evidence="2">YtxH domain-containing protein</fullName>
    </submittedName>
</protein>
<reference evidence="3" key="1">
    <citation type="journal article" date="2019" name="Int. J. Syst. Evol. Microbiol.">
        <title>The Global Catalogue of Microorganisms (GCM) 10K type strain sequencing project: providing services to taxonomists for standard genome sequencing and annotation.</title>
        <authorList>
            <consortium name="The Broad Institute Genomics Platform"/>
            <consortium name="The Broad Institute Genome Sequencing Center for Infectious Disease"/>
            <person name="Wu L."/>
            <person name="Ma J."/>
        </authorList>
    </citation>
    <scope>NUCLEOTIDE SEQUENCE [LARGE SCALE GENOMIC DNA]</scope>
    <source>
        <strain evidence="3">JCM 10671</strain>
    </source>
</reference>
<comment type="caution">
    <text evidence="2">The sequence shown here is derived from an EMBL/GenBank/DDBJ whole genome shotgun (WGS) entry which is preliminary data.</text>
</comment>
<sequence>MGKAMFLTGAAVGYVLGARAGRERYEQICRATEQLRANPKVQQATEMATARGGEIAHKVADTATEKAHTMAGAVADKAPNWMPGSRDSGMSESTASDTGMPRPMSNGRTMP</sequence>
<proteinExistence type="predicted"/>
<name>A0ABP3SDU9_9ACTN</name>